<evidence type="ECO:0000256" key="5">
    <source>
        <dbReference type="ARBA" id="ARBA00022679"/>
    </source>
</evidence>
<dbReference type="SUPFAM" id="SSF55979">
    <property type="entry name" value="DNA clamp"/>
    <property type="match status" value="3"/>
</dbReference>
<evidence type="ECO:0000313" key="13">
    <source>
        <dbReference type="Proteomes" id="UP000194141"/>
    </source>
</evidence>
<evidence type="ECO:0000256" key="9">
    <source>
        <dbReference type="ARBA" id="ARBA00023125"/>
    </source>
</evidence>
<organism evidence="12 13">
    <name type="scientific">Desulfurella amilsii</name>
    <dbReference type="NCBI Taxonomy" id="1562698"/>
    <lineage>
        <taxon>Bacteria</taxon>
        <taxon>Pseudomonadati</taxon>
        <taxon>Campylobacterota</taxon>
        <taxon>Desulfurellia</taxon>
        <taxon>Desulfurellales</taxon>
        <taxon>Desulfurellaceae</taxon>
        <taxon>Desulfurella</taxon>
    </lineage>
</organism>
<dbReference type="RefSeq" id="WP_086033110.1">
    <property type="nucleotide sequence ID" value="NZ_MDSU01000002.1"/>
</dbReference>
<keyword evidence="8" id="KW-0239">DNA-directed DNA polymerase</keyword>
<dbReference type="GO" id="GO:0005737">
    <property type="term" value="C:cytoplasm"/>
    <property type="evidence" value="ECO:0007669"/>
    <property type="project" value="UniProtKB-SubCell"/>
</dbReference>
<evidence type="ECO:0000256" key="4">
    <source>
        <dbReference type="ARBA" id="ARBA00022490"/>
    </source>
</evidence>
<dbReference type="PANTHER" id="PTHR30478">
    <property type="entry name" value="DNA POLYMERASE III SUBUNIT BETA"/>
    <property type="match status" value="1"/>
</dbReference>
<evidence type="ECO:0000256" key="2">
    <source>
        <dbReference type="ARBA" id="ARBA00010752"/>
    </source>
</evidence>
<protein>
    <recommendedName>
        <fullName evidence="3">Beta sliding clamp</fullName>
    </recommendedName>
    <alternativeName>
        <fullName evidence="11">Beta-clamp processivity factor</fullName>
    </alternativeName>
    <alternativeName>
        <fullName evidence="10">DNA polymerase III beta sliding clamp subunit</fullName>
    </alternativeName>
</protein>
<dbReference type="GO" id="GO:0003887">
    <property type="term" value="F:DNA-directed DNA polymerase activity"/>
    <property type="evidence" value="ECO:0007669"/>
    <property type="project" value="UniProtKB-KW"/>
</dbReference>
<evidence type="ECO:0000256" key="7">
    <source>
        <dbReference type="ARBA" id="ARBA00022705"/>
    </source>
</evidence>
<evidence type="ECO:0000256" key="1">
    <source>
        <dbReference type="ARBA" id="ARBA00004496"/>
    </source>
</evidence>
<accession>A0A1X4XZ89</accession>
<keyword evidence="4" id="KW-0963">Cytoplasm</keyword>
<dbReference type="EMBL" id="MDSU01000002">
    <property type="protein sequence ID" value="OSS42862.1"/>
    <property type="molecule type" value="Genomic_DNA"/>
</dbReference>
<dbReference type="CDD" id="cd00140">
    <property type="entry name" value="beta_clamp"/>
    <property type="match status" value="1"/>
</dbReference>
<keyword evidence="13" id="KW-1185">Reference proteome</keyword>
<gene>
    <name evidence="12" type="ORF">DESAMIL20_292</name>
</gene>
<evidence type="ECO:0000313" key="12">
    <source>
        <dbReference type="EMBL" id="OSS42862.1"/>
    </source>
</evidence>
<evidence type="ECO:0000256" key="8">
    <source>
        <dbReference type="ARBA" id="ARBA00022932"/>
    </source>
</evidence>
<evidence type="ECO:0000256" key="10">
    <source>
        <dbReference type="ARBA" id="ARBA00030988"/>
    </source>
</evidence>
<sequence length="373" mass="43158">MSEFNADIIAKIFNTVSIVPKKSNSDFLSNLYLWIQNDKLSLTATNEAFQETIEYTLAQPLEKEIKCYIKPDVAKLFKSFKDQVEIDFKDRLMIVKNNTFTATLKPTSVEEYDFFIKNKQPDTIFALPFKDAKQFLNTVFASLKEDGSMATREFTGVLIECKDNQINAVATNRMMLDNKVFNQETKDFYGIIEANAVRQLLKINAEQDAVLTFNTYYNDNNEPLYAEFIINDTDFTIKIASKIIQGRFPDYKQISIRKEATKATIPLQEFKVAVDRIYQVAKTETNPHITLTINQNLMEILYANDEGEESIDTIPLIYCDAKDEVKLQCLLLSLYPFLINTYNSDNIDLYWKDVVKPYEIVNENEMFVFVPVR</sequence>
<dbReference type="PANTHER" id="PTHR30478:SF0">
    <property type="entry name" value="BETA SLIDING CLAMP"/>
    <property type="match status" value="1"/>
</dbReference>
<dbReference type="GO" id="GO:0009360">
    <property type="term" value="C:DNA polymerase III complex"/>
    <property type="evidence" value="ECO:0007669"/>
    <property type="project" value="InterPro"/>
</dbReference>
<evidence type="ECO:0000256" key="6">
    <source>
        <dbReference type="ARBA" id="ARBA00022695"/>
    </source>
</evidence>
<dbReference type="Proteomes" id="UP000194141">
    <property type="component" value="Unassembled WGS sequence"/>
</dbReference>
<keyword evidence="7" id="KW-0235">DNA replication</keyword>
<keyword evidence="9" id="KW-0238">DNA-binding</keyword>
<dbReference type="SMART" id="SM00480">
    <property type="entry name" value="POL3Bc"/>
    <property type="match status" value="1"/>
</dbReference>
<dbReference type="Gene3D" id="3.10.150.10">
    <property type="entry name" value="DNA Polymerase III, subunit A, domain 2"/>
    <property type="match status" value="1"/>
</dbReference>
<proteinExistence type="inferred from homology"/>
<dbReference type="Gene3D" id="3.70.10.10">
    <property type="match status" value="1"/>
</dbReference>
<comment type="subcellular location">
    <subcellularLocation>
        <location evidence="1">Cytoplasm</location>
    </subcellularLocation>
</comment>
<evidence type="ECO:0000256" key="3">
    <source>
        <dbReference type="ARBA" id="ARBA00021035"/>
    </source>
</evidence>
<dbReference type="InterPro" id="IPR001001">
    <property type="entry name" value="DNA_polIII_beta"/>
</dbReference>
<name>A0A1X4XZ89_9BACT</name>
<dbReference type="InterPro" id="IPR046938">
    <property type="entry name" value="DNA_clamp_sf"/>
</dbReference>
<keyword evidence="6 12" id="KW-0548">Nucleotidyltransferase</keyword>
<dbReference type="AlphaFoldDB" id="A0A1X4XZ89"/>
<dbReference type="GO" id="GO:0006271">
    <property type="term" value="P:DNA strand elongation involved in DNA replication"/>
    <property type="evidence" value="ECO:0007669"/>
    <property type="project" value="TreeGrafter"/>
</dbReference>
<keyword evidence="5 12" id="KW-0808">Transferase</keyword>
<dbReference type="OrthoDB" id="8421503at2"/>
<evidence type="ECO:0000256" key="11">
    <source>
        <dbReference type="ARBA" id="ARBA00033276"/>
    </source>
</evidence>
<dbReference type="GO" id="GO:0003677">
    <property type="term" value="F:DNA binding"/>
    <property type="evidence" value="ECO:0007669"/>
    <property type="project" value="UniProtKB-KW"/>
</dbReference>
<reference evidence="12 13" key="1">
    <citation type="journal article" date="2017" name="Front. Microbiol.">
        <title>Genome Sequence of Desulfurella amilsii Strain TR1 and Comparative Genomics of Desulfurellaceae Family.</title>
        <authorList>
            <person name="Florentino A.P."/>
            <person name="Stams A.J."/>
            <person name="Sanchez-Andrea I."/>
        </authorList>
    </citation>
    <scope>NUCLEOTIDE SEQUENCE [LARGE SCALE GENOMIC DNA]</scope>
    <source>
        <strain evidence="12 13">TR1</strain>
    </source>
</reference>
<comment type="similarity">
    <text evidence="2">Belongs to the beta sliding clamp family.</text>
</comment>
<dbReference type="STRING" id="1562698.DESAMIL20_292"/>
<comment type="caution">
    <text evidence="12">The sequence shown here is derived from an EMBL/GenBank/DDBJ whole genome shotgun (WGS) entry which is preliminary data.</text>
</comment>